<dbReference type="InterPro" id="IPR000971">
    <property type="entry name" value="Globin"/>
</dbReference>
<keyword evidence="1" id="KW-0408">Iron</keyword>
<dbReference type="GO" id="GO:0005344">
    <property type="term" value="F:oxygen carrier activity"/>
    <property type="evidence" value="ECO:0007669"/>
    <property type="project" value="UniProtKB-KW"/>
</dbReference>
<name>T0QAH8_SAPDV</name>
<dbReference type="VEuPathDB" id="FungiDB:SDRG_10844"/>
<evidence type="ECO:0000259" key="2">
    <source>
        <dbReference type="Pfam" id="PF00042"/>
    </source>
</evidence>
<keyword evidence="1" id="KW-0349">Heme</keyword>
<keyword evidence="1" id="KW-0479">Metal-binding</keyword>
<dbReference type="OrthoDB" id="60449at2759"/>
<dbReference type="RefSeq" id="XP_008615080.1">
    <property type="nucleotide sequence ID" value="XM_008616858.1"/>
</dbReference>
<protein>
    <recommendedName>
        <fullName evidence="2">Globin domain-containing protein</fullName>
    </recommendedName>
</protein>
<dbReference type="Gene3D" id="1.10.490.10">
    <property type="entry name" value="Globins"/>
    <property type="match status" value="1"/>
</dbReference>
<dbReference type="InterPro" id="IPR044399">
    <property type="entry name" value="Mb-like_M"/>
</dbReference>
<dbReference type="Proteomes" id="UP000030762">
    <property type="component" value="Unassembled WGS sequence"/>
</dbReference>
<sequence>MGSRSSVHASGPTVGSVSAMSGFSARVKSMGSKSRSANGTLGTATPKTIDGGKDWSALIERPIASADEYQHYMPPNMPLCPQYLSMYLAECNRSWKILCKGASPKMRELKKDGIVLFYDEFFHRLFQRDPSFNLVFPGIRKRIEILILAMKFMLADKEHSRETVITRCRNLGHRHRTIPLVRPHHFSTYTSTMIEVMMYWLDTEATPDVGEAWSNLIGTNIKYMLQAYLHDNVDDHEWSQNTAVPVERPRVTAEAKAKVKAQQKTKAAKPKVGFSGMSLLSKTLRTEREDK</sequence>
<accession>T0QAH8</accession>
<evidence type="ECO:0000256" key="1">
    <source>
        <dbReference type="RuleBase" id="RU000356"/>
    </source>
</evidence>
<organism evidence="3 4">
    <name type="scientific">Saprolegnia diclina (strain VS20)</name>
    <dbReference type="NCBI Taxonomy" id="1156394"/>
    <lineage>
        <taxon>Eukaryota</taxon>
        <taxon>Sar</taxon>
        <taxon>Stramenopiles</taxon>
        <taxon>Oomycota</taxon>
        <taxon>Saprolegniomycetes</taxon>
        <taxon>Saprolegniales</taxon>
        <taxon>Saprolegniaceae</taxon>
        <taxon>Saprolegnia</taxon>
    </lineage>
</organism>
<gene>
    <name evidence="3" type="ORF">SDRG_10844</name>
</gene>
<dbReference type="SUPFAM" id="SSF46458">
    <property type="entry name" value="Globin-like"/>
    <property type="match status" value="1"/>
</dbReference>
<keyword evidence="4" id="KW-1185">Reference proteome</keyword>
<evidence type="ECO:0000313" key="4">
    <source>
        <dbReference type="Proteomes" id="UP000030762"/>
    </source>
</evidence>
<dbReference type="OMA" id="NMPLCPQ"/>
<comment type="similarity">
    <text evidence="1">Belongs to the globin family.</text>
</comment>
<dbReference type="GO" id="GO:0019825">
    <property type="term" value="F:oxygen binding"/>
    <property type="evidence" value="ECO:0007669"/>
    <property type="project" value="InterPro"/>
</dbReference>
<dbReference type="GO" id="GO:0020037">
    <property type="term" value="F:heme binding"/>
    <property type="evidence" value="ECO:0007669"/>
    <property type="project" value="InterPro"/>
</dbReference>
<reference evidence="3 4" key="1">
    <citation type="submission" date="2012-04" db="EMBL/GenBank/DDBJ databases">
        <title>The Genome Sequence of Saprolegnia declina VS20.</title>
        <authorList>
            <consortium name="The Broad Institute Genome Sequencing Platform"/>
            <person name="Russ C."/>
            <person name="Nusbaum C."/>
            <person name="Tyler B."/>
            <person name="van West P."/>
            <person name="Dieguez-Uribeondo J."/>
            <person name="de Bruijn I."/>
            <person name="Tripathy S."/>
            <person name="Jiang R."/>
            <person name="Young S.K."/>
            <person name="Zeng Q."/>
            <person name="Gargeya S."/>
            <person name="Fitzgerald M."/>
            <person name="Haas B."/>
            <person name="Abouelleil A."/>
            <person name="Alvarado L."/>
            <person name="Arachchi H.M."/>
            <person name="Berlin A."/>
            <person name="Chapman S.B."/>
            <person name="Goldberg J."/>
            <person name="Griggs A."/>
            <person name="Gujja S."/>
            <person name="Hansen M."/>
            <person name="Howarth C."/>
            <person name="Imamovic A."/>
            <person name="Larimer J."/>
            <person name="McCowen C."/>
            <person name="Montmayeur A."/>
            <person name="Murphy C."/>
            <person name="Neiman D."/>
            <person name="Pearson M."/>
            <person name="Priest M."/>
            <person name="Roberts A."/>
            <person name="Saif S."/>
            <person name="Shea T."/>
            <person name="Sisk P."/>
            <person name="Sykes S."/>
            <person name="Wortman J."/>
            <person name="Nusbaum C."/>
            <person name="Birren B."/>
        </authorList>
    </citation>
    <scope>NUCLEOTIDE SEQUENCE [LARGE SCALE GENOMIC DNA]</scope>
    <source>
        <strain evidence="3 4">VS20</strain>
    </source>
</reference>
<dbReference type="InterPro" id="IPR012292">
    <property type="entry name" value="Globin/Proto"/>
</dbReference>
<dbReference type="Pfam" id="PF00042">
    <property type="entry name" value="Globin"/>
    <property type="match status" value="1"/>
</dbReference>
<evidence type="ECO:0000313" key="3">
    <source>
        <dbReference type="EMBL" id="EQC31681.1"/>
    </source>
</evidence>
<dbReference type="InParanoid" id="T0QAH8"/>
<feature type="domain" description="Globin" evidence="2">
    <location>
        <begin position="120"/>
        <end position="218"/>
    </location>
</feature>
<dbReference type="CDD" id="cd01040">
    <property type="entry name" value="Mb-like"/>
    <property type="match status" value="1"/>
</dbReference>
<dbReference type="AlphaFoldDB" id="T0QAH8"/>
<dbReference type="InterPro" id="IPR009050">
    <property type="entry name" value="Globin-like_sf"/>
</dbReference>
<keyword evidence="1" id="KW-0561">Oxygen transport</keyword>
<proteinExistence type="inferred from homology"/>
<keyword evidence="1" id="KW-0813">Transport</keyword>
<dbReference type="EMBL" id="JH767168">
    <property type="protein sequence ID" value="EQC31681.1"/>
    <property type="molecule type" value="Genomic_DNA"/>
</dbReference>
<dbReference type="GeneID" id="19951571"/>